<keyword evidence="1" id="KW-0472">Membrane</keyword>
<name>A0ABU5T5A4_9MICC</name>
<dbReference type="Proteomes" id="UP001304769">
    <property type="component" value="Unassembled WGS sequence"/>
</dbReference>
<feature type="transmembrane region" description="Helical" evidence="1">
    <location>
        <begin position="31"/>
        <end position="52"/>
    </location>
</feature>
<comment type="caution">
    <text evidence="2">The sequence shown here is derived from an EMBL/GenBank/DDBJ whole genome shotgun (WGS) entry which is preliminary data.</text>
</comment>
<dbReference type="RefSeq" id="WP_323278687.1">
    <property type="nucleotide sequence ID" value="NZ_JAYGGQ010000005.1"/>
</dbReference>
<accession>A0ABU5T5A4</accession>
<organism evidence="2 3">
    <name type="scientific">Sinomonas terricola</name>
    <dbReference type="NCBI Taxonomy" id="3110330"/>
    <lineage>
        <taxon>Bacteria</taxon>
        <taxon>Bacillati</taxon>
        <taxon>Actinomycetota</taxon>
        <taxon>Actinomycetes</taxon>
        <taxon>Micrococcales</taxon>
        <taxon>Micrococcaceae</taxon>
        <taxon>Sinomonas</taxon>
    </lineage>
</organism>
<evidence type="ECO:0000256" key="1">
    <source>
        <dbReference type="SAM" id="Phobius"/>
    </source>
</evidence>
<protein>
    <submittedName>
        <fullName evidence="2">Uncharacterized protein</fullName>
    </submittedName>
</protein>
<gene>
    <name evidence="2" type="ORF">SPF06_08930</name>
</gene>
<evidence type="ECO:0000313" key="3">
    <source>
        <dbReference type="Proteomes" id="UP001304769"/>
    </source>
</evidence>
<evidence type="ECO:0000313" key="2">
    <source>
        <dbReference type="EMBL" id="MEA5454843.1"/>
    </source>
</evidence>
<keyword evidence="1" id="KW-1133">Transmembrane helix</keyword>
<dbReference type="EMBL" id="JAYGGQ010000005">
    <property type="protein sequence ID" value="MEA5454843.1"/>
    <property type="molecule type" value="Genomic_DNA"/>
</dbReference>
<feature type="transmembrane region" description="Helical" evidence="1">
    <location>
        <begin position="7"/>
        <end position="25"/>
    </location>
</feature>
<keyword evidence="3" id="KW-1185">Reference proteome</keyword>
<proteinExistence type="predicted"/>
<reference evidence="2 3" key="1">
    <citation type="submission" date="2023-12" db="EMBL/GenBank/DDBJ databases">
        <title>Sinomonas terricola sp. nov, isolated from litchi orchard soil in Guangdong, PR China.</title>
        <authorList>
            <person name="Jiaxin W."/>
            <person name="Yang Z."/>
            <person name="Honghui Z."/>
        </authorList>
    </citation>
    <scope>NUCLEOTIDE SEQUENCE [LARGE SCALE GENOMIC DNA]</scope>
    <source>
        <strain evidence="2 3">JGH33</strain>
    </source>
</reference>
<keyword evidence="1" id="KW-0812">Transmembrane</keyword>
<sequence length="69" mass="7467">MRIGSSIVLIALGAVLSFALTPGLIPYVNQVIIGYIFMAVGVIGLIVSLIMASSHRTVVHRQEPDVREY</sequence>